<reference evidence="5" key="1">
    <citation type="submission" date="2016-06" db="EMBL/GenBank/DDBJ databases">
        <authorList>
            <person name="Petersen J."/>
            <person name="Sayavedra L."/>
        </authorList>
    </citation>
    <scope>NUCLEOTIDE SEQUENCE [LARGE SCALE GENOMIC DNA]</scope>
    <source>
        <strain evidence="5">BazSymB</strain>
    </source>
</reference>
<evidence type="ECO:0000256" key="2">
    <source>
        <dbReference type="SAM" id="MobiDB-lite"/>
    </source>
</evidence>
<keyword evidence="3" id="KW-0812">Transmembrane</keyword>
<dbReference type="PANTHER" id="PTHR40940">
    <property type="entry name" value="PROTEIN BATD-RELATED"/>
    <property type="match status" value="1"/>
</dbReference>
<dbReference type="Gene3D" id="1.25.40.10">
    <property type="entry name" value="Tetratricopeptide repeat domain"/>
    <property type="match status" value="1"/>
</dbReference>
<evidence type="ECO:0000313" key="5">
    <source>
        <dbReference type="Proteomes" id="UP000198559"/>
    </source>
</evidence>
<dbReference type="InterPro" id="IPR011990">
    <property type="entry name" value="TPR-like_helical_dom_sf"/>
</dbReference>
<dbReference type="SUPFAM" id="SSF48452">
    <property type="entry name" value="TPR-like"/>
    <property type="match status" value="1"/>
</dbReference>
<evidence type="ECO:0000313" key="4">
    <source>
        <dbReference type="EMBL" id="SEH61380.1"/>
    </source>
</evidence>
<proteinExistence type="predicted"/>
<dbReference type="PANTHER" id="PTHR40940:SF2">
    <property type="entry name" value="BATD"/>
    <property type="match status" value="1"/>
</dbReference>
<dbReference type="PROSITE" id="PS50005">
    <property type="entry name" value="TPR"/>
    <property type="match status" value="1"/>
</dbReference>
<gene>
    <name evidence="4" type="ORF">BAZSYMB_SCAFFOLD00047_5</name>
</gene>
<feature type="compositionally biased region" description="Basic residues" evidence="2">
    <location>
        <begin position="110"/>
        <end position="120"/>
    </location>
</feature>
<evidence type="ECO:0000256" key="3">
    <source>
        <dbReference type="SAM" id="Phobius"/>
    </source>
</evidence>
<feature type="region of interest" description="Disordered" evidence="2">
    <location>
        <begin position="46"/>
        <end position="120"/>
    </location>
</feature>
<dbReference type="AlphaFoldDB" id="A0A1H6JQA8"/>
<keyword evidence="1" id="KW-0802">TPR repeat</keyword>
<feature type="transmembrane region" description="Helical" evidence="3">
    <location>
        <begin position="556"/>
        <end position="574"/>
    </location>
</feature>
<name>A0A1H6JQA8_9GAMM</name>
<keyword evidence="3" id="KW-1133">Transmembrane helix</keyword>
<evidence type="ECO:0000256" key="1">
    <source>
        <dbReference type="PROSITE-ProRule" id="PRU00339"/>
    </source>
</evidence>
<sequence>MDFNRLYNTGNAYAKLKKIDEAIDSYKVALKLKQDADTLFNLKMLKQQKAKRKKDRQSKKSKENKGKDQKQKKQQQNSKKDDKKRNDSDQKKQQQNNKKTARSITIQIRKNNKKTIKKTIKRAKIKVRKTVKKNNGNKRKNWMPLNSSDGKNLLRKISEPCLFHSINKIIIMMIKKIFGSLFLLLSTPIFALSSASVNQTWFYPGEDIVLTLNADSDKVVFPAISHIAGYPVLGTSNAQSMSIVNTRRTIQNSKSYTFKPLKSLQIPAYTLIVDGVKQTTQAIKITYKKPTKAKAGSDYILEIKTDKTTFFLGDTATLNITFKAKKSLPRISQIMLSTPEAEGLSFTENKGVSRIADENYNVQTLSYRINANNFGALYIPSLVATIGNQNRDIFSGFFDRGQNRQQKKIFSNALTLTVNPLPDDLRIFGDFSIKATVDKTQVKQGEAVNLTVNIVGEGNFDDIEDFKIEIDNATIYSDDAVSSYKGWQQKFAIVGGQNFIIPSLKLDYFDKKTQTKKTIRTQVINIQVDKTNPIITTTETVAKPDNKTPLDNKLKYYYLLFGLIIGALISFLGIKLNSKPTPEKNQDLIKQIKSSKGDKALFDLLLPLNLNALESILQQLEANLYKSGTHKINKKAVINVIQSSHDPLGE</sequence>
<organism evidence="4 5">
    <name type="scientific">Bathymodiolus azoricus thioautotrophic gill symbiont</name>
    <dbReference type="NCBI Taxonomy" id="235205"/>
    <lineage>
        <taxon>Bacteria</taxon>
        <taxon>Pseudomonadati</taxon>
        <taxon>Pseudomonadota</taxon>
        <taxon>Gammaproteobacteria</taxon>
        <taxon>sulfur-oxidizing symbionts</taxon>
    </lineage>
</organism>
<dbReference type="InterPro" id="IPR019734">
    <property type="entry name" value="TPR_rpt"/>
</dbReference>
<feature type="compositionally biased region" description="Basic and acidic residues" evidence="2">
    <location>
        <begin position="58"/>
        <end position="71"/>
    </location>
</feature>
<dbReference type="STRING" id="235205.BAZSYMB_SCAFFOLD00047_5"/>
<dbReference type="EMBL" id="CVUD02000041">
    <property type="protein sequence ID" value="SEH61380.1"/>
    <property type="molecule type" value="Genomic_DNA"/>
</dbReference>
<protein>
    <submittedName>
        <fullName evidence="4">Uncharacterized protein</fullName>
    </submittedName>
</protein>
<feature type="compositionally biased region" description="Basic residues" evidence="2">
    <location>
        <begin position="46"/>
        <end position="57"/>
    </location>
</feature>
<keyword evidence="3" id="KW-0472">Membrane</keyword>
<dbReference type="Proteomes" id="UP000198559">
    <property type="component" value="Unassembled WGS sequence"/>
</dbReference>
<dbReference type="InterPro" id="IPR025738">
    <property type="entry name" value="BatD"/>
</dbReference>
<feature type="compositionally biased region" description="Basic and acidic residues" evidence="2">
    <location>
        <begin position="78"/>
        <end position="92"/>
    </location>
</feature>
<feature type="compositionally biased region" description="Low complexity" evidence="2">
    <location>
        <begin position="93"/>
        <end position="109"/>
    </location>
</feature>
<accession>A0A1H6JQA8</accession>
<dbReference type="Pfam" id="PF13584">
    <property type="entry name" value="BatD"/>
    <property type="match status" value="2"/>
</dbReference>
<feature type="repeat" description="TPR" evidence="1">
    <location>
        <begin position="3"/>
        <end position="36"/>
    </location>
</feature>